<feature type="transmembrane region" description="Helical" evidence="8">
    <location>
        <begin position="168"/>
        <end position="201"/>
    </location>
</feature>
<dbReference type="InterPro" id="IPR003342">
    <property type="entry name" value="ArnT-like_N"/>
</dbReference>
<feature type="transmembrane region" description="Helical" evidence="8">
    <location>
        <begin position="213"/>
        <end position="232"/>
    </location>
</feature>
<feature type="transmembrane region" description="Helical" evidence="8">
    <location>
        <begin position="363"/>
        <end position="381"/>
    </location>
</feature>
<dbReference type="GO" id="GO:0016757">
    <property type="term" value="F:glycosyltransferase activity"/>
    <property type="evidence" value="ECO:0007669"/>
    <property type="project" value="UniProtKB-KW"/>
</dbReference>
<evidence type="ECO:0000256" key="8">
    <source>
        <dbReference type="SAM" id="Phobius"/>
    </source>
</evidence>
<evidence type="ECO:0000256" key="2">
    <source>
        <dbReference type="ARBA" id="ARBA00022475"/>
    </source>
</evidence>
<protein>
    <submittedName>
        <fullName evidence="10">ArnT family glycosyltransferase</fullName>
        <ecNumber evidence="10">2.4.-.-</ecNumber>
    </submittedName>
</protein>
<dbReference type="EMBL" id="JBHUIR010000038">
    <property type="protein sequence ID" value="MFD2260305.1"/>
    <property type="molecule type" value="Genomic_DNA"/>
</dbReference>
<feature type="transmembrane region" description="Helical" evidence="8">
    <location>
        <begin position="117"/>
        <end position="148"/>
    </location>
</feature>
<reference evidence="11" key="1">
    <citation type="journal article" date="2019" name="Int. J. Syst. Evol. Microbiol.">
        <title>The Global Catalogue of Microorganisms (GCM) 10K type strain sequencing project: providing services to taxonomists for standard genome sequencing and annotation.</title>
        <authorList>
            <consortium name="The Broad Institute Genomics Platform"/>
            <consortium name="The Broad Institute Genome Sequencing Center for Infectious Disease"/>
            <person name="Wu L."/>
            <person name="Ma J."/>
        </authorList>
    </citation>
    <scope>NUCLEOTIDE SEQUENCE [LARGE SCALE GENOMIC DNA]</scope>
    <source>
        <strain evidence="11">KCTC 23707</strain>
    </source>
</reference>
<keyword evidence="2" id="KW-1003">Cell membrane</keyword>
<gene>
    <name evidence="10" type="ORF">ACFSMZ_11080</name>
</gene>
<dbReference type="PANTHER" id="PTHR33908">
    <property type="entry name" value="MANNOSYLTRANSFERASE YKCB-RELATED"/>
    <property type="match status" value="1"/>
</dbReference>
<evidence type="ECO:0000256" key="1">
    <source>
        <dbReference type="ARBA" id="ARBA00004651"/>
    </source>
</evidence>
<keyword evidence="5 8" id="KW-0812">Transmembrane</keyword>
<feature type="domain" description="ArnT-like N-terminal" evidence="9">
    <location>
        <begin position="34"/>
        <end position="244"/>
    </location>
</feature>
<keyword evidence="11" id="KW-1185">Reference proteome</keyword>
<feature type="transmembrane region" description="Helical" evidence="8">
    <location>
        <begin position="308"/>
        <end position="325"/>
    </location>
</feature>
<evidence type="ECO:0000259" key="9">
    <source>
        <dbReference type="Pfam" id="PF02366"/>
    </source>
</evidence>
<comment type="subcellular location">
    <subcellularLocation>
        <location evidence="1">Cell membrane</location>
        <topology evidence="1">Multi-pass membrane protein</topology>
    </subcellularLocation>
</comment>
<keyword evidence="4 10" id="KW-0808">Transferase</keyword>
<keyword evidence="7 8" id="KW-0472">Membrane</keyword>
<accession>A0ABW5DLY0</accession>
<evidence type="ECO:0000256" key="5">
    <source>
        <dbReference type="ARBA" id="ARBA00022692"/>
    </source>
</evidence>
<feature type="transmembrane region" description="Helical" evidence="8">
    <location>
        <begin position="274"/>
        <end position="296"/>
    </location>
</feature>
<feature type="transmembrane region" description="Helical" evidence="8">
    <location>
        <begin position="87"/>
        <end position="105"/>
    </location>
</feature>
<evidence type="ECO:0000256" key="4">
    <source>
        <dbReference type="ARBA" id="ARBA00022679"/>
    </source>
</evidence>
<organism evidence="10 11">
    <name type="scientific">Chelativorans composti</name>
    <dbReference type="NCBI Taxonomy" id="768533"/>
    <lineage>
        <taxon>Bacteria</taxon>
        <taxon>Pseudomonadati</taxon>
        <taxon>Pseudomonadota</taxon>
        <taxon>Alphaproteobacteria</taxon>
        <taxon>Hyphomicrobiales</taxon>
        <taxon>Phyllobacteriaceae</taxon>
        <taxon>Chelativorans</taxon>
    </lineage>
</organism>
<dbReference type="RefSeq" id="WP_165278607.1">
    <property type="nucleotide sequence ID" value="NZ_BAABGS010000021.1"/>
</dbReference>
<evidence type="ECO:0000256" key="3">
    <source>
        <dbReference type="ARBA" id="ARBA00022676"/>
    </source>
</evidence>
<evidence type="ECO:0000313" key="11">
    <source>
        <dbReference type="Proteomes" id="UP001597373"/>
    </source>
</evidence>
<evidence type="ECO:0000256" key="7">
    <source>
        <dbReference type="ARBA" id="ARBA00023136"/>
    </source>
</evidence>
<keyword evidence="3 10" id="KW-0328">Glycosyltransferase</keyword>
<evidence type="ECO:0000313" key="10">
    <source>
        <dbReference type="EMBL" id="MFD2260305.1"/>
    </source>
</evidence>
<dbReference type="PANTHER" id="PTHR33908:SF3">
    <property type="entry name" value="UNDECAPRENYL PHOSPHATE-ALPHA-4-AMINO-4-DEOXY-L-ARABINOSE ARABINOSYL TRANSFERASE"/>
    <property type="match status" value="1"/>
</dbReference>
<comment type="caution">
    <text evidence="10">The sequence shown here is derived from an EMBL/GenBank/DDBJ whole genome shotgun (WGS) entry which is preliminary data.</text>
</comment>
<dbReference type="Pfam" id="PF02366">
    <property type="entry name" value="PMT"/>
    <property type="match status" value="1"/>
</dbReference>
<proteinExistence type="predicted"/>
<keyword evidence="6 8" id="KW-1133">Transmembrane helix</keyword>
<sequence>MKSGLPKAERLLVVLLAGLVLARLATMAILPLMDTTEARYAEIARKMAALGDWVTPWADDDVPFWGKPPFSFWITALSFRLLGVSEFAARLPHLLCAVLVGLLVWDISRRVEGRRVAIIAVSLLAGSTLFLVSAAAVMTDMALVLGTAAELYGFWGGLFGTSERHRRLSAWIFFLGLAVGLLAKGPVALVLSGVPIGLWVLIENRWKETFTRLPWIPGALLVAVLVLPWYWLAEEKTPGFLEYFIVGEHWKRFVEPGWTGDLYGRAHNFPIGTIWLFALIAALPWPFTVLIVTWEARGRKPLPRERSWARYTLLWALAPLLFFTASRNIIWTYALPCLPGASLFMAGWFAARSERIEQWVASGLAIMIALTIGAGTGAAFFPQLLDDVTARAVAVAYLGRRQADEPLYFVKHRPFSATFYSQNAARVLREDELATALSEKSGYLAVPAGLPLPKLPPDLEADETPGNHGKYRLLHVRRKPAD</sequence>
<dbReference type="EC" id="2.4.-.-" evidence="10"/>
<evidence type="ECO:0000256" key="6">
    <source>
        <dbReference type="ARBA" id="ARBA00022989"/>
    </source>
</evidence>
<feature type="transmembrane region" description="Helical" evidence="8">
    <location>
        <begin position="331"/>
        <end position="351"/>
    </location>
</feature>
<dbReference type="Proteomes" id="UP001597373">
    <property type="component" value="Unassembled WGS sequence"/>
</dbReference>
<name>A0ABW5DLY0_9HYPH</name>
<dbReference type="InterPro" id="IPR050297">
    <property type="entry name" value="LipidA_mod_glycosyltrf_83"/>
</dbReference>